<proteinExistence type="inferred from homology"/>
<keyword evidence="11" id="KW-0464">Manganese</keyword>
<dbReference type="PANTHER" id="PTHR23389:SF9">
    <property type="entry name" value="DNA LIGASE"/>
    <property type="match status" value="1"/>
</dbReference>
<evidence type="ECO:0000313" key="15">
    <source>
        <dbReference type="Proteomes" id="UP001476282"/>
    </source>
</evidence>
<feature type="binding site" evidence="11">
    <location>
        <begin position="88"/>
        <end position="89"/>
    </location>
    <ligand>
        <name>NAD(+)</name>
        <dbReference type="ChEBI" id="CHEBI:57540"/>
    </ligand>
</feature>
<dbReference type="Pfam" id="PF01653">
    <property type="entry name" value="DNA_ligase_aden"/>
    <property type="match status" value="1"/>
</dbReference>
<dbReference type="SUPFAM" id="SSF47781">
    <property type="entry name" value="RuvA domain 2-like"/>
    <property type="match status" value="1"/>
</dbReference>
<dbReference type="InterPro" id="IPR004150">
    <property type="entry name" value="NAD_DNA_ligase_OB"/>
</dbReference>
<evidence type="ECO:0000256" key="2">
    <source>
        <dbReference type="ARBA" id="ARBA00022598"/>
    </source>
</evidence>
<evidence type="ECO:0000256" key="8">
    <source>
        <dbReference type="ARBA" id="ARBA00023027"/>
    </source>
</evidence>
<keyword evidence="8 11" id="KW-0520">NAD</keyword>
<evidence type="ECO:0000256" key="6">
    <source>
        <dbReference type="ARBA" id="ARBA00022833"/>
    </source>
</evidence>
<dbReference type="PIRSF" id="PIRSF001604">
    <property type="entry name" value="LigA"/>
    <property type="match status" value="1"/>
</dbReference>
<dbReference type="SUPFAM" id="SSF50249">
    <property type="entry name" value="Nucleic acid-binding proteins"/>
    <property type="match status" value="1"/>
</dbReference>
<keyword evidence="9 11" id="KW-0234">DNA repair</keyword>
<dbReference type="SUPFAM" id="SSF56091">
    <property type="entry name" value="DNA ligase/mRNA capping enzyme, catalytic domain"/>
    <property type="match status" value="1"/>
</dbReference>
<comment type="caution">
    <text evidence="14">The sequence shown here is derived from an EMBL/GenBank/DDBJ whole genome shotgun (WGS) entry which is preliminary data.</text>
</comment>
<keyword evidence="5 11" id="KW-0227">DNA damage</keyword>
<evidence type="ECO:0000256" key="1">
    <source>
        <dbReference type="ARBA" id="ARBA00004067"/>
    </source>
</evidence>
<dbReference type="InterPro" id="IPR012340">
    <property type="entry name" value="NA-bd_OB-fold"/>
</dbReference>
<dbReference type="EC" id="6.5.1.2" evidence="11 12"/>
<feature type="binding site" evidence="11">
    <location>
        <begin position="39"/>
        <end position="43"/>
    </location>
    <ligand>
        <name>NAD(+)</name>
        <dbReference type="ChEBI" id="CHEBI:57540"/>
    </ligand>
</feature>
<dbReference type="Gene3D" id="3.40.50.10190">
    <property type="entry name" value="BRCT domain"/>
    <property type="match status" value="1"/>
</dbReference>
<gene>
    <name evidence="11 14" type="primary">ligA</name>
    <name evidence="14" type="ORF">Hsar01_01747</name>
</gene>
<dbReference type="Gene3D" id="3.30.470.30">
    <property type="entry name" value="DNA ligase/mRNA capping enzyme"/>
    <property type="match status" value="1"/>
</dbReference>
<comment type="catalytic activity">
    <reaction evidence="10 11 12">
        <text>NAD(+) + (deoxyribonucleotide)n-3'-hydroxyl + 5'-phospho-(deoxyribonucleotide)m = (deoxyribonucleotide)n+m + AMP + beta-nicotinamide D-nucleotide.</text>
        <dbReference type="EC" id="6.5.1.2"/>
    </reaction>
</comment>
<dbReference type="EMBL" id="BAABRI010000008">
    <property type="protein sequence ID" value="GAA5482525.1"/>
    <property type="molecule type" value="Genomic_DNA"/>
</dbReference>
<dbReference type="Gene3D" id="6.20.10.30">
    <property type="match status" value="1"/>
</dbReference>
<feature type="binding site" evidence="11">
    <location>
        <position position="151"/>
    </location>
    <ligand>
        <name>NAD(+)</name>
        <dbReference type="ChEBI" id="CHEBI:57540"/>
    </ligand>
</feature>
<keyword evidence="7 11" id="KW-0460">Magnesium</keyword>
<feature type="binding site" evidence="11">
    <location>
        <position position="428"/>
    </location>
    <ligand>
        <name>Zn(2+)</name>
        <dbReference type="ChEBI" id="CHEBI:29105"/>
    </ligand>
</feature>
<dbReference type="CDD" id="cd00114">
    <property type="entry name" value="LIGANc"/>
    <property type="match status" value="1"/>
</dbReference>
<feature type="binding site" evidence="11">
    <location>
        <position position="303"/>
    </location>
    <ligand>
        <name>NAD(+)</name>
        <dbReference type="ChEBI" id="CHEBI:57540"/>
    </ligand>
</feature>
<organism evidence="14 15">
    <name type="scientific">Haloferula sargassicola</name>
    <dbReference type="NCBI Taxonomy" id="490096"/>
    <lineage>
        <taxon>Bacteria</taxon>
        <taxon>Pseudomonadati</taxon>
        <taxon>Verrucomicrobiota</taxon>
        <taxon>Verrucomicrobiia</taxon>
        <taxon>Verrucomicrobiales</taxon>
        <taxon>Verrucomicrobiaceae</taxon>
        <taxon>Haloferula</taxon>
    </lineage>
</organism>
<dbReference type="CDD" id="cd17748">
    <property type="entry name" value="BRCT_DNA_ligase_like"/>
    <property type="match status" value="1"/>
</dbReference>
<dbReference type="InterPro" id="IPR036420">
    <property type="entry name" value="BRCT_dom_sf"/>
</dbReference>
<dbReference type="Gene3D" id="1.10.150.20">
    <property type="entry name" value="5' to 3' exonuclease, C-terminal subdomain"/>
    <property type="match status" value="2"/>
</dbReference>
<feature type="binding site" evidence="11">
    <location>
        <position position="128"/>
    </location>
    <ligand>
        <name>NAD(+)</name>
        <dbReference type="ChEBI" id="CHEBI:57540"/>
    </ligand>
</feature>
<dbReference type="Gene3D" id="2.40.50.140">
    <property type="entry name" value="Nucleic acid-binding proteins"/>
    <property type="match status" value="1"/>
</dbReference>
<comment type="function">
    <text evidence="1 11">DNA ligase that catalyzes the formation of phosphodiester linkages between 5'-phosphoryl and 3'-hydroxyl groups in double-stranded DNA using NAD as a coenzyme and as the energy source for the reaction. It is essential for DNA replication and repair of damaged DNA.</text>
</comment>
<dbReference type="NCBIfam" id="NF005932">
    <property type="entry name" value="PRK07956.1"/>
    <property type="match status" value="1"/>
</dbReference>
<dbReference type="PROSITE" id="PS50172">
    <property type="entry name" value="BRCT"/>
    <property type="match status" value="1"/>
</dbReference>
<evidence type="ECO:0000256" key="12">
    <source>
        <dbReference type="RuleBase" id="RU000618"/>
    </source>
</evidence>
<evidence type="ECO:0000313" key="14">
    <source>
        <dbReference type="EMBL" id="GAA5482525.1"/>
    </source>
</evidence>
<evidence type="ECO:0000256" key="10">
    <source>
        <dbReference type="ARBA" id="ARBA00034005"/>
    </source>
</evidence>
<dbReference type="PROSITE" id="PS01056">
    <property type="entry name" value="DNA_LIGASE_N2"/>
    <property type="match status" value="1"/>
</dbReference>
<evidence type="ECO:0000256" key="11">
    <source>
        <dbReference type="HAMAP-Rule" id="MF_01588"/>
    </source>
</evidence>
<dbReference type="NCBIfam" id="TIGR00575">
    <property type="entry name" value="dnlj"/>
    <property type="match status" value="1"/>
</dbReference>
<dbReference type="GO" id="GO:0016874">
    <property type="term" value="F:ligase activity"/>
    <property type="evidence" value="ECO:0007669"/>
    <property type="project" value="UniProtKB-KW"/>
</dbReference>
<feature type="binding site" evidence="11">
    <location>
        <position position="187"/>
    </location>
    <ligand>
        <name>NAD(+)</name>
        <dbReference type="ChEBI" id="CHEBI:57540"/>
    </ligand>
</feature>
<feature type="binding site" evidence="11">
    <location>
        <position position="327"/>
    </location>
    <ligand>
        <name>NAD(+)</name>
        <dbReference type="ChEBI" id="CHEBI:57540"/>
    </ligand>
</feature>
<dbReference type="Gene3D" id="1.10.287.610">
    <property type="entry name" value="Helix hairpin bin"/>
    <property type="match status" value="1"/>
</dbReference>
<evidence type="ECO:0000256" key="3">
    <source>
        <dbReference type="ARBA" id="ARBA00022705"/>
    </source>
</evidence>
<feature type="binding site" evidence="11">
    <location>
        <position position="425"/>
    </location>
    <ligand>
        <name>Zn(2+)</name>
        <dbReference type="ChEBI" id="CHEBI:29105"/>
    </ligand>
</feature>
<keyword evidence="3 11" id="KW-0235">DNA replication</keyword>
<dbReference type="SMART" id="SM00532">
    <property type="entry name" value="LIGANc"/>
    <property type="match status" value="1"/>
</dbReference>
<protein>
    <recommendedName>
        <fullName evidence="11 12">DNA ligase</fullName>
        <ecNumber evidence="11 12">6.5.1.2</ecNumber>
    </recommendedName>
    <alternativeName>
        <fullName evidence="11">Polydeoxyribonucleotide synthase [NAD(+)]</fullName>
    </alternativeName>
</protein>
<sequence length="715" mass="78761">MDNLFSQAEKPEKRLAALRDEIRRHDELYYNQATPEISDADYDKLFRELEELEEKHPELADPNSPTQRVGGKPIEGFEQVKHLVPMLSIDDVFELDPATTDQPASELIDFYRRLQKNLGRENIDVTVEPKIDGVAVSLVYRDGVLAYAATRGDGETGDDITHNVRTIRSVPLSLSGEAPDLLEVRGEIFMPNEAFAAMNAERDEQGLATFANPRNATAGTLKQLDPKKVAERPLAFLAHGIGAYEGPELASEDDFSALLDRLAIPRNQPVIHAADLDELLAAIERINSERHQLDYGTDGAVLKVTNYEERRSLGFRSRAPRWAAAYKFRPEQKETLLKDITVQVGRTGVLTPVAELEPVLVSGTTVSRATLHNEEEIQRKDVRIKDTVLIEKAGEIIPAVVKVIEGRRPADAKPFSLFEHVGGKCPSCGGPIAQEEGFVAWRCGNFECPAQAVSKIKQFASRKALDIEGVGEIVAEALVSRGLCSTPLDLFTLSEEQLATLNLGSEEEPRRFGEKNATKVIESLDRARSKPLDRWLFAMGIRQVGESASKELARLHETLPELADSEVLRALREDTRADAKKKNETLIPYQVSADVGGAVAESVLAFFESDAGRHVLERMRELELHPISSNYLPKPSEADTAEMPLAGKTFVLTGTLSVGRDEMKRLLESKGAKVSGSISKQTDYLLAGEGGGSKRDKAEKLGVSVISEDEARAMI</sequence>
<dbReference type="PANTHER" id="PTHR23389">
    <property type="entry name" value="CHROMOSOME TRANSMISSION FIDELITY FACTOR 18"/>
    <property type="match status" value="1"/>
</dbReference>
<dbReference type="InterPro" id="IPR004149">
    <property type="entry name" value="Znf_DNAligase_C4"/>
</dbReference>
<keyword evidence="2 11" id="KW-0436">Ligase</keyword>
<dbReference type="SMART" id="SM00292">
    <property type="entry name" value="BRCT"/>
    <property type="match status" value="1"/>
</dbReference>
<accession>A0ABP9ULW0</accession>
<dbReference type="Pfam" id="PF03120">
    <property type="entry name" value="OB_DNA_ligase"/>
    <property type="match status" value="1"/>
</dbReference>
<keyword evidence="4 11" id="KW-0479">Metal-binding</keyword>
<evidence type="ECO:0000259" key="13">
    <source>
        <dbReference type="PROSITE" id="PS50172"/>
    </source>
</evidence>
<dbReference type="InterPro" id="IPR001357">
    <property type="entry name" value="BRCT_dom"/>
</dbReference>
<dbReference type="Pfam" id="PF03119">
    <property type="entry name" value="DNA_ligase_ZBD"/>
    <property type="match status" value="1"/>
</dbReference>
<dbReference type="PROSITE" id="PS01055">
    <property type="entry name" value="DNA_LIGASE_N1"/>
    <property type="match status" value="1"/>
</dbReference>
<feature type="active site" description="N6-AMP-lysine intermediate" evidence="11">
    <location>
        <position position="130"/>
    </location>
</feature>
<comment type="cofactor">
    <cofactor evidence="11">
        <name>Mg(2+)</name>
        <dbReference type="ChEBI" id="CHEBI:18420"/>
    </cofactor>
    <cofactor evidence="11">
        <name>Mn(2+)</name>
        <dbReference type="ChEBI" id="CHEBI:29035"/>
    </cofactor>
</comment>
<evidence type="ECO:0000256" key="7">
    <source>
        <dbReference type="ARBA" id="ARBA00022842"/>
    </source>
</evidence>
<name>A0ABP9ULW0_9BACT</name>
<dbReference type="Pfam" id="PF00533">
    <property type="entry name" value="BRCT"/>
    <property type="match status" value="1"/>
</dbReference>
<dbReference type="InterPro" id="IPR013840">
    <property type="entry name" value="DNAligase_N"/>
</dbReference>
<keyword evidence="15" id="KW-1185">Reference proteome</keyword>
<dbReference type="SUPFAM" id="SSF52113">
    <property type="entry name" value="BRCT domain"/>
    <property type="match status" value="1"/>
</dbReference>
<dbReference type="InterPro" id="IPR033136">
    <property type="entry name" value="DNA_ligase_CS"/>
</dbReference>
<keyword evidence="6 11" id="KW-0862">Zinc</keyword>
<dbReference type="InterPro" id="IPR013839">
    <property type="entry name" value="DNAligase_adenylation"/>
</dbReference>
<dbReference type="InterPro" id="IPR018239">
    <property type="entry name" value="DNA_ligase_AS"/>
</dbReference>
<feature type="domain" description="BRCT" evidence="13">
    <location>
        <begin position="640"/>
        <end position="715"/>
    </location>
</feature>
<evidence type="ECO:0000256" key="5">
    <source>
        <dbReference type="ARBA" id="ARBA00022763"/>
    </source>
</evidence>
<feature type="binding site" evidence="11">
    <location>
        <position position="443"/>
    </location>
    <ligand>
        <name>Zn(2+)</name>
        <dbReference type="ChEBI" id="CHEBI:29105"/>
    </ligand>
</feature>
<dbReference type="HAMAP" id="MF_01588">
    <property type="entry name" value="DNA_ligase_A"/>
    <property type="match status" value="1"/>
</dbReference>
<comment type="similarity">
    <text evidence="11">Belongs to the NAD-dependent DNA ligase family. LigA subfamily.</text>
</comment>
<dbReference type="Proteomes" id="UP001476282">
    <property type="component" value="Unassembled WGS sequence"/>
</dbReference>
<feature type="binding site" evidence="11">
    <location>
        <position position="448"/>
    </location>
    <ligand>
        <name>Zn(2+)</name>
        <dbReference type="ChEBI" id="CHEBI:29105"/>
    </ligand>
</feature>
<evidence type="ECO:0000256" key="4">
    <source>
        <dbReference type="ARBA" id="ARBA00022723"/>
    </source>
</evidence>
<evidence type="ECO:0000256" key="9">
    <source>
        <dbReference type="ARBA" id="ARBA00023204"/>
    </source>
</evidence>
<dbReference type="InterPro" id="IPR010994">
    <property type="entry name" value="RuvA_2-like"/>
</dbReference>
<dbReference type="RefSeq" id="WP_353566664.1">
    <property type="nucleotide sequence ID" value="NZ_BAABRI010000008.1"/>
</dbReference>
<reference evidence="14 15" key="1">
    <citation type="submission" date="2024-02" db="EMBL/GenBank/DDBJ databases">
        <title>Haloferula sargassicola NBRC 104335.</title>
        <authorList>
            <person name="Ichikawa N."/>
            <person name="Katano-Makiyama Y."/>
            <person name="Hidaka K."/>
        </authorList>
    </citation>
    <scope>NUCLEOTIDE SEQUENCE [LARGE SCALE GENOMIC DNA]</scope>
    <source>
        <strain evidence="14 15">NBRC 104335</strain>
    </source>
</reference>
<dbReference type="InterPro" id="IPR001679">
    <property type="entry name" value="DNA_ligase"/>
</dbReference>